<evidence type="ECO:0000256" key="2">
    <source>
        <dbReference type="ARBA" id="ARBA00023163"/>
    </source>
</evidence>
<keyword evidence="6" id="KW-1185">Reference proteome</keyword>
<feature type="domain" description="Putative zinc-finger" evidence="4">
    <location>
        <begin position="40"/>
        <end position="70"/>
    </location>
</feature>
<dbReference type="InterPro" id="IPR027383">
    <property type="entry name" value="Znf_put"/>
</dbReference>
<feature type="region of interest" description="Disordered" evidence="3">
    <location>
        <begin position="1"/>
        <end position="34"/>
    </location>
</feature>
<dbReference type="Proteomes" id="UP000444960">
    <property type="component" value="Unassembled WGS sequence"/>
</dbReference>
<evidence type="ECO:0000256" key="3">
    <source>
        <dbReference type="SAM" id="MobiDB-lite"/>
    </source>
</evidence>
<comment type="caution">
    <text evidence="5">The sequence shown here is derived from an EMBL/GenBank/DDBJ whole genome shotgun (WGS) entry which is preliminary data.</text>
</comment>
<evidence type="ECO:0000313" key="6">
    <source>
        <dbReference type="Proteomes" id="UP000444960"/>
    </source>
</evidence>
<dbReference type="EMBL" id="BJOV01000005">
    <property type="protein sequence ID" value="GEE02069.1"/>
    <property type="molecule type" value="Genomic_DNA"/>
</dbReference>
<evidence type="ECO:0000313" key="5">
    <source>
        <dbReference type="EMBL" id="GEE02069.1"/>
    </source>
</evidence>
<protein>
    <recommendedName>
        <fullName evidence="4">Putative zinc-finger domain-containing protein</fullName>
    </recommendedName>
</protein>
<dbReference type="InterPro" id="IPR041916">
    <property type="entry name" value="Anti_sigma_zinc_sf"/>
</dbReference>
<reference evidence="6" key="1">
    <citation type="submission" date="2019-06" db="EMBL/GenBank/DDBJ databases">
        <title>Gordonia isolated from sludge of a wastewater treatment plant.</title>
        <authorList>
            <person name="Tamura T."/>
            <person name="Aoyama K."/>
            <person name="Kang Y."/>
            <person name="Saito S."/>
            <person name="Akiyama N."/>
            <person name="Yazawa K."/>
            <person name="Gonoi T."/>
            <person name="Mikami Y."/>
        </authorList>
    </citation>
    <scope>NUCLEOTIDE SEQUENCE [LARGE SCALE GENOMIC DNA]</scope>
    <source>
        <strain evidence="6">NBRC 107696</strain>
    </source>
</reference>
<dbReference type="RefSeq" id="WP_161895836.1">
    <property type="nucleotide sequence ID" value="NZ_BJOV01000005.1"/>
</dbReference>
<keyword evidence="1" id="KW-0805">Transcription regulation</keyword>
<proteinExistence type="predicted"/>
<keyword evidence="2" id="KW-0804">Transcription</keyword>
<evidence type="ECO:0000259" key="4">
    <source>
        <dbReference type="Pfam" id="PF13490"/>
    </source>
</evidence>
<evidence type="ECO:0000256" key="1">
    <source>
        <dbReference type="ARBA" id="ARBA00023015"/>
    </source>
</evidence>
<gene>
    <name evidence="5" type="ORF">nbrc107696_25150</name>
</gene>
<dbReference type="AlphaFoldDB" id="A0A7I9V9S1"/>
<dbReference type="OrthoDB" id="4425192at2"/>
<sequence length="121" mass="13218">MGLGHTRRSSGDRWAPIGSSIAPNPNHRPSPDFAPTEHLAVEAVVAYVDNELSKTAAGRADAHLAMCPRCSDEVANQARARSLLREGNDLTAPQSLLGQLCQIPTQEFDMRRAGRFNRRGR</sequence>
<accession>A0A7I9V9S1</accession>
<organism evidence="5 6">
    <name type="scientific">Gordonia spumicola</name>
    <dbReference type="NCBI Taxonomy" id="589161"/>
    <lineage>
        <taxon>Bacteria</taxon>
        <taxon>Bacillati</taxon>
        <taxon>Actinomycetota</taxon>
        <taxon>Actinomycetes</taxon>
        <taxon>Mycobacteriales</taxon>
        <taxon>Gordoniaceae</taxon>
        <taxon>Gordonia</taxon>
    </lineage>
</organism>
<dbReference type="Gene3D" id="1.10.10.1320">
    <property type="entry name" value="Anti-sigma factor, zinc-finger domain"/>
    <property type="match status" value="1"/>
</dbReference>
<dbReference type="Pfam" id="PF13490">
    <property type="entry name" value="zf-HC2"/>
    <property type="match status" value="1"/>
</dbReference>
<name>A0A7I9V9S1_9ACTN</name>